<accession>A0ABR8YYG8</accession>
<name>A0ABR8YYG8_9MICO</name>
<sequence>MPRQAAFHHGCPTALAGLKDPRAVRRTSRTSARSWHVPLAVVAVLVTACAPAEETAGEVAVVTHVVDGDTIRVDLDGEEVPVRLLNLDTPEKDGPYTEAECLGDEATAFLADLLPPGTEVRLESDLEPTDRYGRRLAGVYLDDVLVNAEVARAGLGVPVLVRPNERFHDAVVAAHDEARAASRGLHDPANGC</sequence>
<protein>
    <submittedName>
        <fullName evidence="2">Thermonuclease family protein</fullName>
    </submittedName>
</protein>
<gene>
    <name evidence="2" type="ORF">H9624_01955</name>
</gene>
<dbReference type="Proteomes" id="UP000661894">
    <property type="component" value="Unassembled WGS sequence"/>
</dbReference>
<dbReference type="PROSITE" id="PS01284">
    <property type="entry name" value="TNASE_2"/>
    <property type="match status" value="1"/>
</dbReference>
<dbReference type="InterPro" id="IPR002071">
    <property type="entry name" value="Thermonucl_AS"/>
</dbReference>
<dbReference type="PROSITE" id="PS50830">
    <property type="entry name" value="TNASE_3"/>
    <property type="match status" value="1"/>
</dbReference>
<dbReference type="SMART" id="SM00318">
    <property type="entry name" value="SNc"/>
    <property type="match status" value="1"/>
</dbReference>
<reference evidence="2 3" key="1">
    <citation type="submission" date="2020-08" db="EMBL/GenBank/DDBJ databases">
        <title>A Genomic Blueprint of the Chicken Gut Microbiome.</title>
        <authorList>
            <person name="Gilroy R."/>
            <person name="Ravi A."/>
            <person name="Getino M."/>
            <person name="Pursley I."/>
            <person name="Horton D.L."/>
            <person name="Alikhan N.-F."/>
            <person name="Baker D."/>
            <person name="Gharbi K."/>
            <person name="Hall N."/>
            <person name="Watson M."/>
            <person name="Adriaenssens E.M."/>
            <person name="Foster-Nyarko E."/>
            <person name="Jarju S."/>
            <person name="Secka A."/>
            <person name="Antonio M."/>
            <person name="Oren A."/>
            <person name="Chaudhuri R."/>
            <person name="La Ragione R.M."/>
            <person name="Hildebrand F."/>
            <person name="Pallen M.J."/>
        </authorList>
    </citation>
    <scope>NUCLEOTIDE SEQUENCE [LARGE SCALE GENOMIC DNA]</scope>
    <source>
        <strain evidence="2 3">Sa1BUA1</strain>
    </source>
</reference>
<feature type="domain" description="TNase-like" evidence="1">
    <location>
        <begin position="56"/>
        <end position="188"/>
    </location>
</feature>
<dbReference type="InterPro" id="IPR035437">
    <property type="entry name" value="SNase_OB-fold_sf"/>
</dbReference>
<dbReference type="Pfam" id="PF00565">
    <property type="entry name" value="SNase"/>
    <property type="match status" value="1"/>
</dbReference>
<dbReference type="RefSeq" id="WP_251838229.1">
    <property type="nucleotide sequence ID" value="NZ_JACSPO010000001.1"/>
</dbReference>
<dbReference type="Gene3D" id="2.40.50.90">
    <property type="match status" value="1"/>
</dbReference>
<proteinExistence type="predicted"/>
<organism evidence="2 3">
    <name type="scientific">Oceanitalea stevensii</name>
    <dbReference type="NCBI Taxonomy" id="2763072"/>
    <lineage>
        <taxon>Bacteria</taxon>
        <taxon>Bacillati</taxon>
        <taxon>Actinomycetota</taxon>
        <taxon>Actinomycetes</taxon>
        <taxon>Micrococcales</taxon>
        <taxon>Bogoriellaceae</taxon>
        <taxon>Georgenia</taxon>
    </lineage>
</organism>
<comment type="caution">
    <text evidence="2">The sequence shown here is derived from an EMBL/GenBank/DDBJ whole genome shotgun (WGS) entry which is preliminary data.</text>
</comment>
<dbReference type="EMBL" id="JACSPO010000001">
    <property type="protein sequence ID" value="MBD8061086.1"/>
    <property type="molecule type" value="Genomic_DNA"/>
</dbReference>
<dbReference type="InterPro" id="IPR016071">
    <property type="entry name" value="Staphylococal_nuclease_OB-fold"/>
</dbReference>
<evidence type="ECO:0000259" key="1">
    <source>
        <dbReference type="PROSITE" id="PS50830"/>
    </source>
</evidence>
<dbReference type="SUPFAM" id="SSF50199">
    <property type="entry name" value="Staphylococcal nuclease"/>
    <property type="match status" value="1"/>
</dbReference>
<evidence type="ECO:0000313" key="3">
    <source>
        <dbReference type="Proteomes" id="UP000661894"/>
    </source>
</evidence>
<evidence type="ECO:0000313" key="2">
    <source>
        <dbReference type="EMBL" id="MBD8061086.1"/>
    </source>
</evidence>
<dbReference type="PROSITE" id="PS01123">
    <property type="entry name" value="TNASE_1"/>
    <property type="match status" value="1"/>
</dbReference>
<keyword evidence="3" id="KW-1185">Reference proteome</keyword>